<evidence type="ECO:0000256" key="6">
    <source>
        <dbReference type="ARBA" id="ARBA00022989"/>
    </source>
</evidence>
<evidence type="ECO:0000256" key="7">
    <source>
        <dbReference type="ARBA" id="ARBA00023136"/>
    </source>
</evidence>
<sequence length="273" mass="30874">MFRAERSNSTLGSTFSMLELIYHATVRQIRKSHGNAIYGLLMNIFQTVMLVLVFYVMFFVFGLRGNSVRGDFLLYVMSGIFLFLTHTKTMGAVFAAEGPTSQMMKHAPMTTAVSITSAALGVLYIQVLSVVVVLYLYHAAFTPIEIYDWVGAMAMLLLSWFVGLAIGLVFLAIKPWAPDVVSIVQQIYSRANMIASGKMFLANTLPHKMLVLFNWNPLFHTIDQARGYTFINYNPHYSNWEYPLYVALALLMLGLMGEYYTRQYASISWGAKR</sequence>
<keyword evidence="5 8" id="KW-0812">Transmembrane</keyword>
<evidence type="ECO:0000259" key="9">
    <source>
        <dbReference type="Pfam" id="PF01061"/>
    </source>
</evidence>
<dbReference type="STRING" id="1850250.LPB142_01480"/>
<evidence type="ECO:0000313" key="10">
    <source>
        <dbReference type="EMBL" id="AOZ68142.1"/>
    </source>
</evidence>
<dbReference type="AlphaFoldDB" id="A0A1D9M8F6"/>
<dbReference type="GO" id="GO:0005886">
    <property type="term" value="C:plasma membrane"/>
    <property type="evidence" value="ECO:0007669"/>
    <property type="project" value="UniProtKB-SubCell"/>
</dbReference>
<feature type="transmembrane region" description="Helical" evidence="8">
    <location>
        <begin position="72"/>
        <end position="95"/>
    </location>
</feature>
<evidence type="ECO:0000256" key="3">
    <source>
        <dbReference type="ARBA" id="ARBA00022448"/>
    </source>
</evidence>
<dbReference type="PANTHER" id="PTHR30413:SF8">
    <property type="entry name" value="TRANSPORT PERMEASE PROTEIN"/>
    <property type="match status" value="1"/>
</dbReference>
<feature type="transmembrane region" description="Helical" evidence="8">
    <location>
        <begin position="149"/>
        <end position="173"/>
    </location>
</feature>
<evidence type="ECO:0000256" key="1">
    <source>
        <dbReference type="ARBA" id="ARBA00004429"/>
    </source>
</evidence>
<evidence type="ECO:0000256" key="5">
    <source>
        <dbReference type="ARBA" id="ARBA00022692"/>
    </source>
</evidence>
<dbReference type="GO" id="GO:0140359">
    <property type="term" value="F:ABC-type transporter activity"/>
    <property type="evidence" value="ECO:0007669"/>
    <property type="project" value="InterPro"/>
</dbReference>
<dbReference type="GO" id="GO:0015920">
    <property type="term" value="P:lipopolysaccharide transport"/>
    <property type="evidence" value="ECO:0007669"/>
    <property type="project" value="TreeGrafter"/>
</dbReference>
<comment type="similarity">
    <text evidence="2">Belongs to the ABC-2 integral membrane protein family.</text>
</comment>
<evidence type="ECO:0000313" key="11">
    <source>
        <dbReference type="Proteomes" id="UP000176562"/>
    </source>
</evidence>
<dbReference type="KEGG" id="rhp:LPB142_01480"/>
<comment type="subcellular location">
    <subcellularLocation>
        <location evidence="1">Cell inner membrane</location>
        <topology evidence="1">Multi-pass membrane protein</topology>
    </subcellularLocation>
</comment>
<feature type="transmembrane region" description="Helical" evidence="8">
    <location>
        <begin position="36"/>
        <end position="60"/>
    </location>
</feature>
<feature type="transmembrane region" description="Helical" evidence="8">
    <location>
        <begin position="242"/>
        <end position="260"/>
    </location>
</feature>
<evidence type="ECO:0000256" key="8">
    <source>
        <dbReference type="SAM" id="Phobius"/>
    </source>
</evidence>
<keyword evidence="4" id="KW-1003">Cell membrane</keyword>
<reference evidence="10 11" key="1">
    <citation type="submission" date="2016-10" db="EMBL/GenBank/DDBJ databases">
        <title>Rhodobacter sp. LPB0142, isolated from sea water.</title>
        <authorList>
            <person name="Kim E."/>
            <person name="Yi H."/>
        </authorList>
    </citation>
    <scope>NUCLEOTIDE SEQUENCE [LARGE SCALE GENOMIC DNA]</scope>
    <source>
        <strain evidence="10 11">LPB0142</strain>
    </source>
</reference>
<keyword evidence="3" id="KW-0813">Transport</keyword>
<keyword evidence="6 8" id="KW-1133">Transmembrane helix</keyword>
<protein>
    <submittedName>
        <fullName evidence="10">ABC transporter permease</fullName>
    </submittedName>
</protein>
<dbReference type="PANTHER" id="PTHR30413">
    <property type="entry name" value="INNER MEMBRANE TRANSPORT PERMEASE"/>
    <property type="match status" value="1"/>
</dbReference>
<gene>
    <name evidence="10" type="ORF">LPB142_01480</name>
</gene>
<feature type="transmembrane region" description="Helical" evidence="8">
    <location>
        <begin position="115"/>
        <end position="137"/>
    </location>
</feature>
<dbReference type="Proteomes" id="UP000176562">
    <property type="component" value="Chromosome"/>
</dbReference>
<name>A0A1D9M8F6_9RHOB</name>
<feature type="domain" description="ABC-2 type transporter transmembrane" evidence="9">
    <location>
        <begin position="21"/>
        <end position="227"/>
    </location>
</feature>
<keyword evidence="11" id="KW-1185">Reference proteome</keyword>
<evidence type="ECO:0000256" key="2">
    <source>
        <dbReference type="ARBA" id="ARBA00007783"/>
    </source>
</evidence>
<dbReference type="RefSeq" id="WP_068766381.1">
    <property type="nucleotide sequence ID" value="NZ_CP017781.1"/>
</dbReference>
<accession>A0A1D9M8F6</accession>
<dbReference type="InterPro" id="IPR013525">
    <property type="entry name" value="ABC2_TM"/>
</dbReference>
<keyword evidence="7 8" id="KW-0472">Membrane</keyword>
<proteinExistence type="inferred from homology"/>
<dbReference type="Pfam" id="PF01061">
    <property type="entry name" value="ABC2_membrane"/>
    <property type="match status" value="1"/>
</dbReference>
<dbReference type="EMBL" id="CP017781">
    <property type="protein sequence ID" value="AOZ68142.1"/>
    <property type="molecule type" value="Genomic_DNA"/>
</dbReference>
<evidence type="ECO:0000256" key="4">
    <source>
        <dbReference type="ARBA" id="ARBA00022475"/>
    </source>
</evidence>
<organism evidence="10 11">
    <name type="scientific">Rhodobacter xanthinilyticus</name>
    <dbReference type="NCBI Taxonomy" id="1850250"/>
    <lineage>
        <taxon>Bacteria</taxon>
        <taxon>Pseudomonadati</taxon>
        <taxon>Pseudomonadota</taxon>
        <taxon>Alphaproteobacteria</taxon>
        <taxon>Rhodobacterales</taxon>
        <taxon>Rhodobacter group</taxon>
        <taxon>Rhodobacter</taxon>
    </lineage>
</organism>